<dbReference type="Pfam" id="PF07690">
    <property type="entry name" value="MFS_1"/>
    <property type="match status" value="1"/>
</dbReference>
<dbReference type="Gene3D" id="1.20.1250.20">
    <property type="entry name" value="MFS general substrate transporter like domains"/>
    <property type="match status" value="2"/>
</dbReference>
<evidence type="ECO:0000256" key="7">
    <source>
        <dbReference type="ARBA" id="ARBA00022597"/>
    </source>
</evidence>
<dbReference type="RefSeq" id="WP_051586997.1">
    <property type="nucleotide sequence ID" value="NZ_JFYZ01000022.1"/>
</dbReference>
<keyword evidence="10 11" id="KW-0472">Membrane</keyword>
<gene>
    <name evidence="12" type="ORF">BV97_03787</name>
</gene>
<dbReference type="InterPro" id="IPR011701">
    <property type="entry name" value="MFS"/>
</dbReference>
<feature type="transmembrane region" description="Helical" evidence="11">
    <location>
        <begin position="259"/>
        <end position="283"/>
    </location>
</feature>
<comment type="similarity">
    <text evidence="3">Belongs to the major facilitator superfamily. FHS transporter (TC 2.A.1.7) family.</text>
</comment>
<feature type="transmembrane region" description="Helical" evidence="11">
    <location>
        <begin position="295"/>
        <end position="315"/>
    </location>
</feature>
<dbReference type="SUPFAM" id="SSF103473">
    <property type="entry name" value="MFS general substrate transporter"/>
    <property type="match status" value="1"/>
</dbReference>
<dbReference type="InterPro" id="IPR050375">
    <property type="entry name" value="MFS_TsgA-like"/>
</dbReference>
<evidence type="ECO:0000313" key="12">
    <source>
        <dbReference type="EMBL" id="EZP79764.1"/>
    </source>
</evidence>
<feature type="transmembrane region" description="Helical" evidence="11">
    <location>
        <begin position="351"/>
        <end position="373"/>
    </location>
</feature>
<comment type="function">
    <text evidence="1">Intake of glucose and galactose.</text>
</comment>
<evidence type="ECO:0000256" key="8">
    <source>
        <dbReference type="ARBA" id="ARBA00022692"/>
    </source>
</evidence>
<comment type="caution">
    <text evidence="12">The sequence shown here is derived from an EMBL/GenBank/DDBJ whole genome shotgun (WGS) entry which is preliminary data.</text>
</comment>
<dbReference type="InterPro" id="IPR036259">
    <property type="entry name" value="MFS_trans_sf"/>
</dbReference>
<feature type="transmembrane region" description="Helical" evidence="11">
    <location>
        <begin position="411"/>
        <end position="430"/>
    </location>
</feature>
<keyword evidence="5" id="KW-1003">Cell membrane</keyword>
<sequence>MQVSNSGPFAAPAATTPLSTPVSTGVLAGAITTVYFTGGVATVLVDTLVPKFKSLFDLSYTQAMLTQFSFFLAYLVVSGPAGMITARIGFVKAAALGIATMAAGCLLFAPAALIGSYWAFLVALFVLSGGTNIFQLCANPIMTSLGKPERAHSRLTLGLAFNSLGTAVAPLIGAATILAVSAIPAGKIDHHDAAAVHAAQVAEAQIVQRPFLAIAALLVLVAAICWALRGKIRLPLDRTEKTKRTSQPLIAWLQGNPKLALGVAAMFLYVGAEVSIGSILINYLGLPKTLGMAEASAAGFVALYWLGALAGRFVGSFVLRVVSGGRLLAIHAGVAMVLIACSLTLTGSISAGALVAVGLCNSIMFPTIFTLSIEGLGEETPRGSALVCMAIVGGAVVPLLSGLVADAAGLELAPIVPMACYFGILLYGMLAMRDRAATPRIDAEVPAIGLN</sequence>
<feature type="transmembrane region" description="Helical" evidence="11">
    <location>
        <begin position="159"/>
        <end position="183"/>
    </location>
</feature>
<dbReference type="AlphaFoldDB" id="A0A031JSA1"/>
<dbReference type="PATRIC" id="fig|158500.4.peg.3858"/>
<keyword evidence="9 11" id="KW-1133">Transmembrane helix</keyword>
<evidence type="ECO:0000256" key="6">
    <source>
        <dbReference type="ARBA" id="ARBA00022519"/>
    </source>
</evidence>
<dbReference type="eggNOG" id="COG0738">
    <property type="taxonomic scope" value="Bacteria"/>
</dbReference>
<reference evidence="12 13" key="1">
    <citation type="submission" date="2014-03" db="EMBL/GenBank/DDBJ databases">
        <title>Whole genome sequence of Novosphingobium resinovorum KF1.</title>
        <authorList>
            <person name="Gan H.M."/>
            <person name="Gan H.Y."/>
            <person name="Chew T.H."/>
            <person name="Savka M.A."/>
        </authorList>
    </citation>
    <scope>NUCLEOTIDE SEQUENCE [LARGE SCALE GENOMIC DNA]</scope>
    <source>
        <strain evidence="12 13">KF1</strain>
    </source>
</reference>
<keyword evidence="4" id="KW-0813">Transport</keyword>
<evidence type="ECO:0000256" key="5">
    <source>
        <dbReference type="ARBA" id="ARBA00022475"/>
    </source>
</evidence>
<organism evidence="12 13">
    <name type="scientific">Novosphingobium resinovorum</name>
    <dbReference type="NCBI Taxonomy" id="158500"/>
    <lineage>
        <taxon>Bacteria</taxon>
        <taxon>Pseudomonadati</taxon>
        <taxon>Pseudomonadota</taxon>
        <taxon>Alphaproteobacteria</taxon>
        <taxon>Sphingomonadales</taxon>
        <taxon>Sphingomonadaceae</taxon>
        <taxon>Novosphingobium</taxon>
    </lineage>
</organism>
<name>A0A031JSA1_9SPHN</name>
<evidence type="ECO:0000256" key="11">
    <source>
        <dbReference type="SAM" id="Phobius"/>
    </source>
</evidence>
<dbReference type="GO" id="GO:0005886">
    <property type="term" value="C:plasma membrane"/>
    <property type="evidence" value="ECO:0007669"/>
    <property type="project" value="UniProtKB-SubCell"/>
</dbReference>
<accession>A0A031JSA1</accession>
<comment type="subcellular location">
    <subcellularLocation>
        <location evidence="2">Cell inner membrane</location>
        <topology evidence="2">Multi-pass membrane protein</topology>
    </subcellularLocation>
</comment>
<feature type="transmembrane region" description="Helical" evidence="11">
    <location>
        <begin position="117"/>
        <end position="138"/>
    </location>
</feature>
<evidence type="ECO:0000313" key="13">
    <source>
        <dbReference type="Proteomes" id="UP000024329"/>
    </source>
</evidence>
<dbReference type="GO" id="GO:0005354">
    <property type="term" value="F:galactose transmembrane transporter activity"/>
    <property type="evidence" value="ECO:0007669"/>
    <property type="project" value="InterPro"/>
</dbReference>
<protein>
    <submittedName>
        <fullName evidence="12">Glucose/galactose transporter</fullName>
    </submittedName>
</protein>
<feature type="transmembrane region" description="Helical" evidence="11">
    <location>
        <begin position="385"/>
        <end position="405"/>
    </location>
</feature>
<dbReference type="PANTHER" id="PTHR43702">
    <property type="entry name" value="L-FUCOSE-PROTON SYMPORTER"/>
    <property type="match status" value="1"/>
</dbReference>
<evidence type="ECO:0000256" key="4">
    <source>
        <dbReference type="ARBA" id="ARBA00022448"/>
    </source>
</evidence>
<evidence type="ECO:0000256" key="9">
    <source>
        <dbReference type="ARBA" id="ARBA00022989"/>
    </source>
</evidence>
<dbReference type="CDD" id="cd17394">
    <property type="entry name" value="MFS_FucP_like"/>
    <property type="match status" value="1"/>
</dbReference>
<evidence type="ECO:0000256" key="3">
    <source>
        <dbReference type="ARBA" id="ARBA00009120"/>
    </source>
</evidence>
<dbReference type="EMBL" id="JFYZ01000022">
    <property type="protein sequence ID" value="EZP79764.1"/>
    <property type="molecule type" value="Genomic_DNA"/>
</dbReference>
<dbReference type="NCBIfam" id="TIGR01272">
    <property type="entry name" value="gluP"/>
    <property type="match status" value="1"/>
</dbReference>
<feature type="transmembrane region" description="Helical" evidence="11">
    <location>
        <begin position="327"/>
        <end position="345"/>
    </location>
</feature>
<dbReference type="GO" id="GO:1904659">
    <property type="term" value="P:D-glucose transmembrane transport"/>
    <property type="evidence" value="ECO:0007669"/>
    <property type="project" value="InterPro"/>
</dbReference>
<keyword evidence="8 11" id="KW-0812">Transmembrane</keyword>
<feature type="transmembrane region" description="Helical" evidence="11">
    <location>
        <begin position="211"/>
        <end position="228"/>
    </location>
</feature>
<evidence type="ECO:0000256" key="10">
    <source>
        <dbReference type="ARBA" id="ARBA00023136"/>
    </source>
</evidence>
<keyword evidence="6" id="KW-0997">Cell inner membrane</keyword>
<proteinExistence type="inferred from homology"/>
<evidence type="ECO:0000256" key="1">
    <source>
        <dbReference type="ARBA" id="ARBA00003321"/>
    </source>
</evidence>
<evidence type="ECO:0000256" key="2">
    <source>
        <dbReference type="ARBA" id="ARBA00004429"/>
    </source>
</evidence>
<dbReference type="PANTHER" id="PTHR43702:SF3">
    <property type="entry name" value="PROTEIN TSGA"/>
    <property type="match status" value="1"/>
</dbReference>
<dbReference type="Proteomes" id="UP000024329">
    <property type="component" value="Unassembled WGS sequence"/>
</dbReference>
<dbReference type="InterPro" id="IPR005964">
    <property type="entry name" value="Glc/Gal_transptr_bac"/>
</dbReference>
<dbReference type="GO" id="GO:0055056">
    <property type="term" value="F:D-glucose transmembrane transporter activity"/>
    <property type="evidence" value="ECO:0007669"/>
    <property type="project" value="InterPro"/>
</dbReference>
<keyword evidence="7" id="KW-0762">Sugar transport</keyword>